<name>A0A7X6KW28_9CELL</name>
<sequence length="983" mass="101155">MAPVSTPTPRHRARRPLRTGRRRNRTIAAVVATVALVAGGMTAAQSLTADRVFLVDSLATTADANPGDGVCATAAGVCTLRAAIEESNALNGAPGEIGIGVHPDFAGGNIEVVTTNSALMQTGNLSAGGGSITGDSGAMFEVTAPVTIDLEYKITINTTADRGVAVFHLNGPDITLTRMNQVFAGETTFYVGPNASNVLITNGSNVTANYYPERFIVVRGGASNITVSNYSITGYASSASSNWGWGWVDGTSASAPVNGLTFDNVQFLANLSGSCNGSSATGCSSTPISVYQQHVNDLVFTNNTVVNLNRAADNNTRLVDARSATLNNFVFSHNTITNPRIYSGEALIDFGSASSTAATVTDFSITDNVFTTVTAASEATNGMIRLPYGKAISGTGLIARNSFGAATGSMQAIYWFGPYSDTQNVSSSGVRIEDNHFDGWGSTSARSTIRLHRTGAVTVARNTFGTSTGTQTNTVTEEGLSSGSTVLTMVNNQTLGANGKLNTWYPTARTSANAQAAALSAQQCTIELEVAPPSDADNTVDLAAARYPVTPTTLDLYWTAGNTAEVYLESVTLTTEERTTLTVELPLPGDERLAHLPDGATLPVSATTGDVSGGLRVQTQDPNAGDTTASSQFSRVAAIDGTCQPVLTIDQAEDQNDPTLARDLHFTVTSSVPLDPATLGAEDITLAAEPTADTIDATRLNPRVVSVTAVEGSQDTEFVVIVRVDDSATVTASIAANTVTSTIGLANLSPATSTDNQITFTNPVVVSPAMLALVIGKAEGRDYAIDLRAGAPTPSADLVFSTGMDAVGEAHGVTLATPAPLIAAGATGSGALTITAPAGDVAADTPVTIAHTLTSADSNYDGLVVAALDLRLFATDPVIEITKRAYVEVADTSSPASIAATGTESLAGSRLIDGQAVCWVYTVTNISADDWATVLTDAVITDTDTRLGNGGVIGTIPVLGIGESQQLSACAVLIPRDTTAAGS</sequence>
<evidence type="ECO:0000256" key="1">
    <source>
        <dbReference type="SAM" id="MobiDB-lite"/>
    </source>
</evidence>
<dbReference type="RefSeq" id="WP_168630214.1">
    <property type="nucleotide sequence ID" value="NZ_BONL01000001.1"/>
</dbReference>
<accession>A0A7X6KW28</accession>
<feature type="region of interest" description="Disordered" evidence="1">
    <location>
        <begin position="1"/>
        <end position="22"/>
    </location>
</feature>
<keyword evidence="3" id="KW-1185">Reference proteome</keyword>
<dbReference type="InterPro" id="IPR011050">
    <property type="entry name" value="Pectin_lyase_fold/virulence"/>
</dbReference>
<organism evidence="2 3">
    <name type="scientific">Cellulomonas denverensis</name>
    <dbReference type="NCBI Taxonomy" id="264297"/>
    <lineage>
        <taxon>Bacteria</taxon>
        <taxon>Bacillati</taxon>
        <taxon>Actinomycetota</taxon>
        <taxon>Actinomycetes</taxon>
        <taxon>Micrococcales</taxon>
        <taxon>Cellulomonadaceae</taxon>
        <taxon>Cellulomonas</taxon>
    </lineage>
</organism>
<feature type="region of interest" description="Disordered" evidence="1">
    <location>
        <begin position="607"/>
        <end position="629"/>
    </location>
</feature>
<evidence type="ECO:0000313" key="3">
    <source>
        <dbReference type="Proteomes" id="UP000581206"/>
    </source>
</evidence>
<dbReference type="EMBL" id="JAAXOX010000004">
    <property type="protein sequence ID" value="NKY23098.1"/>
    <property type="molecule type" value="Genomic_DNA"/>
</dbReference>
<reference evidence="2 3" key="1">
    <citation type="submission" date="2020-04" db="EMBL/GenBank/DDBJ databases">
        <title>MicrobeNet Type strains.</title>
        <authorList>
            <person name="Nicholson A.C."/>
        </authorList>
    </citation>
    <scope>NUCLEOTIDE SEQUENCE [LARGE SCALE GENOMIC DNA]</scope>
    <source>
        <strain evidence="2 3">ATCC BAA-788</strain>
    </source>
</reference>
<dbReference type="AlphaFoldDB" id="A0A7X6KW28"/>
<feature type="compositionally biased region" description="Basic residues" evidence="1">
    <location>
        <begin position="9"/>
        <end position="22"/>
    </location>
</feature>
<feature type="compositionally biased region" description="Polar residues" evidence="1">
    <location>
        <begin position="617"/>
        <end position="629"/>
    </location>
</feature>
<gene>
    <name evidence="2" type="ORF">HGA03_10530</name>
</gene>
<dbReference type="SUPFAM" id="SSF51126">
    <property type="entry name" value="Pectin lyase-like"/>
    <property type="match status" value="1"/>
</dbReference>
<protein>
    <submittedName>
        <fullName evidence="2">Uncharacterized protein</fullName>
    </submittedName>
</protein>
<dbReference type="Proteomes" id="UP000581206">
    <property type="component" value="Unassembled WGS sequence"/>
</dbReference>
<proteinExistence type="predicted"/>
<evidence type="ECO:0000313" key="2">
    <source>
        <dbReference type="EMBL" id="NKY23098.1"/>
    </source>
</evidence>
<comment type="caution">
    <text evidence="2">The sequence shown here is derived from an EMBL/GenBank/DDBJ whole genome shotgun (WGS) entry which is preliminary data.</text>
</comment>